<sequence length="311" mass="35088">MVKITKIFLFFFLLAIITTAEAAKYKGEVFVLFSDARSLSMGETGVSCAQGINSIYWNPATLEFVNNGFSIGHSEYYEGLVRVEHFAMVRQKGFKNMPLGLMLNYVHSRPVELTALKDETLGVEEGNIKVTGSAAYSFVSLYLSGSFHIVRNLMAGINLKFLRENLYSMKEIGLGVDVAFYTERDLFSYGFIIRDIIFSPFKKDAGYESVYPSFWLGCSARLRRSRIVAEIEIHTDGKYEGAILSYRDFSGDMHLGIEYLLSRNINLRGGFSRGRVTAGAGLNFSRFSVDYAIYPHTDLGLNHKITLTLWY</sequence>
<dbReference type="Gene3D" id="2.40.160.60">
    <property type="entry name" value="Outer membrane protein transport protein (OMPP1/FadL/TodX)"/>
    <property type="match status" value="1"/>
</dbReference>
<accession>A0A7V5HM89</accession>
<evidence type="ECO:0008006" key="2">
    <source>
        <dbReference type="Google" id="ProtNLM"/>
    </source>
</evidence>
<dbReference type="EMBL" id="DRTX01000028">
    <property type="protein sequence ID" value="HHF52818.1"/>
    <property type="molecule type" value="Genomic_DNA"/>
</dbReference>
<dbReference type="AlphaFoldDB" id="A0A7V5HM89"/>
<dbReference type="Proteomes" id="UP000886050">
    <property type="component" value="Unassembled WGS sequence"/>
</dbReference>
<protein>
    <recommendedName>
        <fullName evidence="2">PorV/PorQ family protein</fullName>
    </recommendedName>
</protein>
<organism evidence="1">
    <name type="scientific">candidate division WOR-3 bacterium</name>
    <dbReference type="NCBI Taxonomy" id="2052148"/>
    <lineage>
        <taxon>Bacteria</taxon>
        <taxon>Bacteria division WOR-3</taxon>
    </lineage>
</organism>
<proteinExistence type="predicted"/>
<evidence type="ECO:0000313" key="1">
    <source>
        <dbReference type="EMBL" id="HHF52818.1"/>
    </source>
</evidence>
<name>A0A7V5HM89_UNCW3</name>
<comment type="caution">
    <text evidence="1">The sequence shown here is derived from an EMBL/GenBank/DDBJ whole genome shotgun (WGS) entry which is preliminary data.</text>
</comment>
<gene>
    <name evidence="1" type="ORF">ENL43_00460</name>
</gene>
<reference evidence="1" key="1">
    <citation type="journal article" date="2020" name="mSystems">
        <title>Genome- and Community-Level Interaction Insights into Carbon Utilization and Element Cycling Functions of Hydrothermarchaeota in Hydrothermal Sediment.</title>
        <authorList>
            <person name="Zhou Z."/>
            <person name="Liu Y."/>
            <person name="Xu W."/>
            <person name="Pan J."/>
            <person name="Luo Z.H."/>
            <person name="Li M."/>
        </authorList>
    </citation>
    <scope>NUCLEOTIDE SEQUENCE [LARGE SCALE GENOMIC DNA]</scope>
    <source>
        <strain evidence="1">HyVt-96</strain>
    </source>
</reference>